<keyword evidence="3" id="KW-1185">Reference proteome</keyword>
<dbReference type="AlphaFoldDB" id="A0A7Z0CIW9"/>
<sequence length="74" mass="8002">MAAKSPTPKRKTPPAGAKKSAGNQEEFDLKAMARQARAQTLQNKARIEAGETFASGRRGGREGSPSANRNRWYG</sequence>
<reference evidence="2 3" key="1">
    <citation type="submission" date="2020-07" db="EMBL/GenBank/DDBJ databases">
        <title>Sequencing the genomes of 1000 actinobacteria strains.</title>
        <authorList>
            <person name="Klenk H.-P."/>
        </authorList>
    </citation>
    <scope>NUCLEOTIDE SEQUENCE [LARGE SCALE GENOMIC DNA]</scope>
    <source>
        <strain evidence="2 3">DSM 19970</strain>
    </source>
</reference>
<dbReference type="EMBL" id="JACBZO010000001">
    <property type="protein sequence ID" value="NYI42404.1"/>
    <property type="molecule type" value="Genomic_DNA"/>
</dbReference>
<feature type="region of interest" description="Disordered" evidence="1">
    <location>
        <begin position="1"/>
        <end position="74"/>
    </location>
</feature>
<evidence type="ECO:0000256" key="1">
    <source>
        <dbReference type="SAM" id="MobiDB-lite"/>
    </source>
</evidence>
<gene>
    <name evidence="2" type="ORF">BKA03_002523</name>
</gene>
<comment type="caution">
    <text evidence="2">The sequence shown here is derived from an EMBL/GenBank/DDBJ whole genome shotgun (WGS) entry which is preliminary data.</text>
</comment>
<accession>A0A7Z0CIW9</accession>
<evidence type="ECO:0000313" key="3">
    <source>
        <dbReference type="Proteomes" id="UP000547973"/>
    </source>
</evidence>
<evidence type="ECO:0000313" key="2">
    <source>
        <dbReference type="EMBL" id="NYI42404.1"/>
    </source>
</evidence>
<organism evidence="2 3">
    <name type="scientific">Demequina lutea</name>
    <dbReference type="NCBI Taxonomy" id="431489"/>
    <lineage>
        <taxon>Bacteria</taxon>
        <taxon>Bacillati</taxon>
        <taxon>Actinomycetota</taxon>
        <taxon>Actinomycetes</taxon>
        <taxon>Micrococcales</taxon>
        <taxon>Demequinaceae</taxon>
        <taxon>Demequina</taxon>
    </lineage>
</organism>
<dbReference type="Proteomes" id="UP000547973">
    <property type="component" value="Unassembled WGS sequence"/>
</dbReference>
<proteinExistence type="predicted"/>
<protein>
    <submittedName>
        <fullName evidence="2">Uncharacterized protein</fullName>
    </submittedName>
</protein>
<feature type="compositionally biased region" description="Polar residues" evidence="1">
    <location>
        <begin position="65"/>
        <end position="74"/>
    </location>
</feature>
<name>A0A7Z0CIW9_9MICO</name>